<dbReference type="Gene3D" id="3.30.2090.10">
    <property type="entry name" value="Multidrug efflux transporter AcrB TolC docking domain, DN and DC subdomains"/>
    <property type="match status" value="1"/>
</dbReference>
<dbReference type="Proteomes" id="UP000885771">
    <property type="component" value="Unassembled WGS sequence"/>
</dbReference>
<feature type="non-terminal residue" evidence="2">
    <location>
        <position position="1"/>
    </location>
</feature>
<dbReference type="EMBL" id="DRLI01000186">
    <property type="protein sequence ID" value="HHM02334.1"/>
    <property type="molecule type" value="Genomic_DNA"/>
</dbReference>
<dbReference type="Pfam" id="PF00873">
    <property type="entry name" value="ACR_tran"/>
    <property type="match status" value="1"/>
</dbReference>
<reference evidence="2" key="1">
    <citation type="journal article" date="2020" name="mSystems">
        <title>Genome- and Community-Level Interaction Insights into Carbon Utilization and Element Cycling Functions of Hydrothermarchaeota in Hydrothermal Sediment.</title>
        <authorList>
            <person name="Zhou Z."/>
            <person name="Liu Y."/>
            <person name="Xu W."/>
            <person name="Pan J."/>
            <person name="Luo Z.H."/>
            <person name="Li M."/>
        </authorList>
    </citation>
    <scope>NUCLEOTIDE SEQUENCE [LARGE SCALE GENOMIC DNA]</scope>
    <source>
        <strain evidence="2">HyVt-460</strain>
    </source>
</reference>
<dbReference type="InterPro" id="IPR027463">
    <property type="entry name" value="AcrB_DN_DC_subdom"/>
</dbReference>
<evidence type="ECO:0000313" key="2">
    <source>
        <dbReference type="EMBL" id="HHM02334.1"/>
    </source>
</evidence>
<feature type="transmembrane region" description="Helical" evidence="1">
    <location>
        <begin position="240"/>
        <end position="263"/>
    </location>
</feature>
<dbReference type="Gene3D" id="3.30.70.1440">
    <property type="entry name" value="Multidrug efflux transporter AcrB pore domain"/>
    <property type="match status" value="1"/>
</dbReference>
<dbReference type="PANTHER" id="PTHR32063:SF19">
    <property type="entry name" value="CATION EFFLUX SYSTEM PROTEIN CUSA"/>
    <property type="match status" value="1"/>
</dbReference>
<name>A0A7V5VFC8_CALAY</name>
<comment type="caution">
    <text evidence="2">The sequence shown here is derived from an EMBL/GenBank/DDBJ whole genome shotgun (WGS) entry which is preliminary data.</text>
</comment>
<keyword evidence="1" id="KW-0812">Transmembrane</keyword>
<gene>
    <name evidence="2" type="ORF">ENJ15_04920</name>
</gene>
<keyword evidence="1" id="KW-0472">Membrane</keyword>
<sequence length="293" mass="32767">RYSRELRDNVEALKRVLIPTPSGAQIPISYVADIIIKKGPPVIKSENARTTAWLYVDIRDIDVGTYVQNARKVVEEKVKFPEGYSLVWSGQYEYMERAQKRLQLVIPITLVIIFLLLYFNFKNIQESIIVMLSLPFSLVGGIWYLYILDYNFSVAVGVGFIALAGVAAETGVIMLIYLDQAYKDMKNKGKMRNMSDLYHAIIEGAVNRVRPKMMTVMAIMAGLIPIMWGTGTGSQVMKRIAAPMIGGMVTSTILTLIVIPAIYELWKGREVKRLAAEVVTDDEEGNSSADSAE</sequence>
<dbReference type="AlphaFoldDB" id="A0A7V5VFC8"/>
<feature type="transmembrane region" description="Helical" evidence="1">
    <location>
        <begin position="152"/>
        <end position="178"/>
    </location>
</feature>
<proteinExistence type="predicted"/>
<organism evidence="2">
    <name type="scientific">Caldithrix abyssi</name>
    <dbReference type="NCBI Taxonomy" id="187145"/>
    <lineage>
        <taxon>Bacteria</taxon>
        <taxon>Pseudomonadati</taxon>
        <taxon>Calditrichota</taxon>
        <taxon>Calditrichia</taxon>
        <taxon>Calditrichales</taxon>
        <taxon>Calditrichaceae</taxon>
        <taxon>Caldithrix</taxon>
    </lineage>
</organism>
<feature type="transmembrane region" description="Helical" evidence="1">
    <location>
        <begin position="102"/>
        <end position="121"/>
    </location>
</feature>
<dbReference type="PANTHER" id="PTHR32063">
    <property type="match status" value="1"/>
</dbReference>
<keyword evidence="1" id="KW-1133">Transmembrane helix</keyword>
<dbReference type="GO" id="GO:0005886">
    <property type="term" value="C:plasma membrane"/>
    <property type="evidence" value="ECO:0007669"/>
    <property type="project" value="TreeGrafter"/>
</dbReference>
<feature type="transmembrane region" description="Helical" evidence="1">
    <location>
        <begin position="128"/>
        <end position="146"/>
    </location>
</feature>
<feature type="transmembrane region" description="Helical" evidence="1">
    <location>
        <begin position="216"/>
        <end position="234"/>
    </location>
</feature>
<evidence type="ECO:0000256" key="1">
    <source>
        <dbReference type="SAM" id="Phobius"/>
    </source>
</evidence>
<accession>A0A7V5VFC8</accession>
<dbReference type="InterPro" id="IPR001036">
    <property type="entry name" value="Acrflvin-R"/>
</dbReference>
<protein>
    <submittedName>
        <fullName evidence="2">Efflux RND transporter permease subunit</fullName>
    </submittedName>
</protein>
<dbReference type="SUPFAM" id="SSF82866">
    <property type="entry name" value="Multidrug efflux transporter AcrB transmembrane domain"/>
    <property type="match status" value="1"/>
</dbReference>
<dbReference type="GO" id="GO:0042910">
    <property type="term" value="F:xenobiotic transmembrane transporter activity"/>
    <property type="evidence" value="ECO:0007669"/>
    <property type="project" value="TreeGrafter"/>
</dbReference>
<dbReference type="Gene3D" id="1.20.1640.10">
    <property type="entry name" value="Multidrug efflux transporter AcrB transmembrane domain"/>
    <property type="match status" value="1"/>
</dbReference>